<evidence type="ECO:0000313" key="2">
    <source>
        <dbReference type="EMBL" id="KGO80219.1"/>
    </source>
</evidence>
<dbReference type="EMBL" id="JRLV01000011">
    <property type="protein sequence ID" value="KGO80219.1"/>
    <property type="molecule type" value="Genomic_DNA"/>
</dbReference>
<gene>
    <name evidence="2" type="ORF">Q763_11200</name>
</gene>
<dbReference type="AlphaFoldDB" id="A0A0A2LK06"/>
<feature type="transmembrane region" description="Helical" evidence="1">
    <location>
        <begin position="109"/>
        <end position="131"/>
    </location>
</feature>
<dbReference type="Pfam" id="PF10011">
    <property type="entry name" value="DUF2254"/>
    <property type="match status" value="1"/>
</dbReference>
<reference evidence="2 3" key="1">
    <citation type="submission" date="2013-09" db="EMBL/GenBank/DDBJ databases">
        <authorList>
            <person name="Zeng Z."/>
            <person name="Chen C."/>
        </authorList>
    </citation>
    <scope>NUCLEOTIDE SEQUENCE [LARGE SCALE GENOMIC DNA]</scope>
    <source>
        <strain evidence="2 3">F44-8</strain>
    </source>
</reference>
<dbReference type="STRING" id="1406840.Q763_11200"/>
<dbReference type="eggNOG" id="COG4325">
    <property type="taxonomic scope" value="Bacteria"/>
</dbReference>
<comment type="caution">
    <text evidence="2">The sequence shown here is derived from an EMBL/GenBank/DDBJ whole genome shotgun (WGS) entry which is preliminary data.</text>
</comment>
<keyword evidence="1" id="KW-0472">Membrane</keyword>
<evidence type="ECO:0000256" key="1">
    <source>
        <dbReference type="SAM" id="Phobius"/>
    </source>
</evidence>
<accession>A0A0A2LK06</accession>
<feature type="transmembrane region" description="Helical" evidence="1">
    <location>
        <begin position="66"/>
        <end position="89"/>
    </location>
</feature>
<keyword evidence="1" id="KW-1133">Transmembrane helix</keyword>
<dbReference type="RefSeq" id="WP_035134182.1">
    <property type="nucleotide sequence ID" value="NZ_JRLV01000011.1"/>
</dbReference>
<feature type="transmembrane region" description="Helical" evidence="1">
    <location>
        <begin position="14"/>
        <end position="37"/>
    </location>
</feature>
<evidence type="ECO:0000313" key="3">
    <source>
        <dbReference type="Proteomes" id="UP000030129"/>
    </source>
</evidence>
<keyword evidence="1" id="KW-0812">Transmembrane</keyword>
<feature type="transmembrane region" description="Helical" evidence="1">
    <location>
        <begin position="143"/>
        <end position="163"/>
    </location>
</feature>
<name>A0A0A2LK06_9FLAO</name>
<dbReference type="InterPro" id="IPR018723">
    <property type="entry name" value="DUF2254_membrane"/>
</dbReference>
<dbReference type="Proteomes" id="UP000030129">
    <property type="component" value="Unassembled WGS sequence"/>
</dbReference>
<protein>
    <recommendedName>
        <fullName evidence="4">DUF2254 domain-containing protein</fullName>
    </recommendedName>
</protein>
<evidence type="ECO:0008006" key="4">
    <source>
        <dbReference type="Google" id="ProtNLM"/>
    </source>
</evidence>
<organism evidence="2 3">
    <name type="scientific">Flavobacterium beibuense F44-8</name>
    <dbReference type="NCBI Taxonomy" id="1406840"/>
    <lineage>
        <taxon>Bacteria</taxon>
        <taxon>Pseudomonadati</taxon>
        <taxon>Bacteroidota</taxon>
        <taxon>Flavobacteriia</taxon>
        <taxon>Flavobacteriales</taxon>
        <taxon>Flavobacteriaceae</taxon>
        <taxon>Flavobacterium</taxon>
    </lineage>
</organism>
<proteinExistence type="predicted"/>
<sequence>MNIKNKFRILYTRIINSIAFLPGIIAVCFLILSIIMLEVDLSSFGTKLKSGNSWLQLKDASTARSIASTIAAALLSLTVFSFTMVMVVLNQAASQMSNRVLTSMIQNRFQQVVLGYYIGTIVYALAILSTIRDTSDSITIPSLSIYLLIILTVIAVFLFIYFLDYVTKTVKYETVIERIERKTLTAISNTFKTEVAEYEQYQLAGINIAMPQSGYFQGFDTENLLKIAMENNLVIHFRCKRSSFLLKDIAVMEVFTESHITKEMTEKIIATVDLYNGQPIELNADYGCLQLSEVAIKALSPGINDPATAVLSLNALVNVLASRLYSKLPEVYTDKEDMPRIYCPSSGFREMFETCIIPIWNYGKNDQFIQEAMLNAMILLKQRDIKNSYQDLFDNFQFKIIELKEKNKL</sequence>
<keyword evidence="3" id="KW-1185">Reference proteome</keyword>